<dbReference type="NCBIfam" id="TIGR00756">
    <property type="entry name" value="PPR"/>
    <property type="match status" value="3"/>
</dbReference>
<proteinExistence type="inferred from homology"/>
<dbReference type="InterPro" id="IPR011990">
    <property type="entry name" value="TPR-like_helical_dom_sf"/>
</dbReference>
<dbReference type="Proteomes" id="UP000325577">
    <property type="component" value="Linkage Group LG3"/>
</dbReference>
<accession>A0A5J5A5R0</accession>
<keyword evidence="2" id="KW-0677">Repeat</keyword>
<dbReference type="InterPro" id="IPR044179">
    <property type="entry name" value="PPR5-like"/>
</dbReference>
<dbReference type="EMBL" id="CM018046">
    <property type="protein sequence ID" value="KAA8525298.1"/>
    <property type="molecule type" value="Genomic_DNA"/>
</dbReference>
<comment type="similarity">
    <text evidence="1">Belongs to the PPR family. P subfamily.</text>
</comment>
<organism evidence="4 5">
    <name type="scientific">Nyssa sinensis</name>
    <dbReference type="NCBI Taxonomy" id="561372"/>
    <lineage>
        <taxon>Eukaryota</taxon>
        <taxon>Viridiplantae</taxon>
        <taxon>Streptophyta</taxon>
        <taxon>Embryophyta</taxon>
        <taxon>Tracheophyta</taxon>
        <taxon>Spermatophyta</taxon>
        <taxon>Magnoliopsida</taxon>
        <taxon>eudicotyledons</taxon>
        <taxon>Gunneridae</taxon>
        <taxon>Pentapetalae</taxon>
        <taxon>asterids</taxon>
        <taxon>Cornales</taxon>
        <taxon>Nyssaceae</taxon>
        <taxon>Nyssa</taxon>
    </lineage>
</organism>
<reference evidence="4 5" key="1">
    <citation type="submission" date="2019-09" db="EMBL/GenBank/DDBJ databases">
        <title>A chromosome-level genome assembly of the Chinese tupelo Nyssa sinensis.</title>
        <authorList>
            <person name="Yang X."/>
            <person name="Kang M."/>
            <person name="Yang Y."/>
            <person name="Xiong H."/>
            <person name="Wang M."/>
            <person name="Zhang Z."/>
            <person name="Wang Z."/>
            <person name="Wu H."/>
            <person name="Ma T."/>
            <person name="Liu J."/>
            <person name="Xi Z."/>
        </authorList>
    </citation>
    <scope>NUCLEOTIDE SEQUENCE [LARGE SCALE GENOMIC DNA]</scope>
    <source>
        <strain evidence="4">J267</strain>
        <tissue evidence="4">Leaf</tissue>
    </source>
</reference>
<protein>
    <recommendedName>
        <fullName evidence="6">Pentacotripeptide-repeat region of PRORP domain-containing protein</fullName>
    </recommendedName>
</protein>
<dbReference type="GO" id="GO:0003729">
    <property type="term" value="F:mRNA binding"/>
    <property type="evidence" value="ECO:0007669"/>
    <property type="project" value="InterPro"/>
</dbReference>
<name>A0A5J5A5R0_9ASTE</name>
<dbReference type="Gene3D" id="1.25.40.10">
    <property type="entry name" value="Tetratricopeptide repeat domain"/>
    <property type="match status" value="1"/>
</dbReference>
<dbReference type="PANTHER" id="PTHR47874:SF4">
    <property type="entry name" value="EXPRESSED PROTEIN"/>
    <property type="match status" value="1"/>
</dbReference>
<evidence type="ECO:0000313" key="4">
    <source>
        <dbReference type="EMBL" id="KAA8525298.1"/>
    </source>
</evidence>
<evidence type="ECO:0000256" key="3">
    <source>
        <dbReference type="PROSITE-ProRule" id="PRU00708"/>
    </source>
</evidence>
<dbReference type="Pfam" id="PF01535">
    <property type="entry name" value="PPR"/>
    <property type="match status" value="1"/>
</dbReference>
<dbReference type="PANTHER" id="PTHR47874">
    <property type="entry name" value="EXPRESSED PROTEIN"/>
    <property type="match status" value="1"/>
</dbReference>
<dbReference type="Pfam" id="PF13812">
    <property type="entry name" value="PPR_3"/>
    <property type="match status" value="1"/>
</dbReference>
<evidence type="ECO:0000256" key="1">
    <source>
        <dbReference type="ARBA" id="ARBA00007626"/>
    </source>
</evidence>
<sequence length="424" mass="47874">MALVCRVLSVARKGLVSRQWRLAIPSKSQVFICRNNSSTSSPLVSRLLQEPNSRIKATLDSEDNNLTFKTFEFSWDAVVTTLNSSSPQKARLVLEWRLEKMLKDDVRDHERYSELIYLYGKVQNVESAMRVFTSMEAHGIKPISAVFNALIVACLSSGNVITALSLFEIMENSEGYKPNSDTYNAFILVYAKLGNDKAVQAWYSAKKAAGFSADLQSYESLISGCVKFKNFEGADRFYEEMMLSGFVPNVPILESMLVGLCERRSLGKVKVFLKFILEGGWEITGQMAEKLVGLFSELGRVEEMEELLLTSMKSNQVSEVLSRLHCGIIRMYAMLDRLDDVEYSVGRMLKQGISFRCPDDIDKVICSYFRLAAYDRLDLFLECIRGSYKLSRSTYDLLVAGYRRAGLSEQLAMVMDNMKLAGFS</sequence>
<feature type="repeat" description="PPR" evidence="3">
    <location>
        <begin position="214"/>
        <end position="248"/>
    </location>
</feature>
<feature type="repeat" description="PPR" evidence="3">
    <location>
        <begin position="108"/>
        <end position="142"/>
    </location>
</feature>
<dbReference type="PROSITE" id="PS51375">
    <property type="entry name" value="PPR"/>
    <property type="match status" value="2"/>
</dbReference>
<evidence type="ECO:0000256" key="2">
    <source>
        <dbReference type="ARBA" id="ARBA00022737"/>
    </source>
</evidence>
<gene>
    <name evidence="4" type="ORF">F0562_007153</name>
</gene>
<evidence type="ECO:0008006" key="6">
    <source>
        <dbReference type="Google" id="ProtNLM"/>
    </source>
</evidence>
<dbReference type="AlphaFoldDB" id="A0A5J5A5R0"/>
<evidence type="ECO:0000313" key="5">
    <source>
        <dbReference type="Proteomes" id="UP000325577"/>
    </source>
</evidence>
<dbReference type="OrthoDB" id="411857at2759"/>
<dbReference type="InterPro" id="IPR002885">
    <property type="entry name" value="PPR_rpt"/>
</dbReference>
<keyword evidence="5" id="KW-1185">Reference proteome</keyword>